<dbReference type="Proteomes" id="UP001216907">
    <property type="component" value="Unassembled WGS sequence"/>
</dbReference>
<proteinExistence type="predicted"/>
<evidence type="ECO:0000313" key="3">
    <source>
        <dbReference type="Proteomes" id="UP001216907"/>
    </source>
</evidence>
<dbReference type="CDD" id="cd06260">
    <property type="entry name" value="DUF820-like"/>
    <property type="match status" value="1"/>
</dbReference>
<dbReference type="Gene3D" id="3.90.1570.10">
    <property type="entry name" value="tt1808, chain A"/>
    <property type="match status" value="1"/>
</dbReference>
<comment type="caution">
    <text evidence="2">The sequence shown here is derived from an EMBL/GenBank/DDBJ whole genome shotgun (WGS) entry which is preliminary data.</text>
</comment>
<dbReference type="InterPro" id="IPR012296">
    <property type="entry name" value="Nuclease_put_TT1808"/>
</dbReference>
<dbReference type="Pfam" id="PF05685">
    <property type="entry name" value="Uma2"/>
    <property type="match status" value="1"/>
</dbReference>
<gene>
    <name evidence="2" type="ORF">PZE19_03820</name>
</gene>
<dbReference type="SUPFAM" id="SSF52980">
    <property type="entry name" value="Restriction endonuclease-like"/>
    <property type="match status" value="1"/>
</dbReference>
<keyword evidence="3" id="KW-1185">Reference proteome</keyword>
<dbReference type="PANTHER" id="PTHR34107">
    <property type="entry name" value="SLL0198 PROTEIN-RELATED"/>
    <property type="match status" value="1"/>
</dbReference>
<accession>A0ABT6F647</accession>
<dbReference type="PANTHER" id="PTHR34107:SF1">
    <property type="entry name" value="SLL0198 PROTEIN"/>
    <property type="match status" value="1"/>
</dbReference>
<organism evidence="2 3">
    <name type="scientific">Paludisphaera mucosa</name>
    <dbReference type="NCBI Taxonomy" id="3030827"/>
    <lineage>
        <taxon>Bacteria</taxon>
        <taxon>Pseudomonadati</taxon>
        <taxon>Planctomycetota</taxon>
        <taxon>Planctomycetia</taxon>
        <taxon>Isosphaerales</taxon>
        <taxon>Isosphaeraceae</taxon>
        <taxon>Paludisphaera</taxon>
    </lineage>
</organism>
<reference evidence="2 3" key="1">
    <citation type="submission" date="2023-03" db="EMBL/GenBank/DDBJ databases">
        <title>Paludisphaera mucosa sp. nov. a novel planctomycete from northern fen.</title>
        <authorList>
            <person name="Ivanova A."/>
        </authorList>
    </citation>
    <scope>NUCLEOTIDE SEQUENCE [LARGE SCALE GENOMIC DNA]</scope>
    <source>
        <strain evidence="2 3">Pla2</strain>
    </source>
</reference>
<keyword evidence="2" id="KW-0255">Endonuclease</keyword>
<evidence type="ECO:0000313" key="2">
    <source>
        <dbReference type="EMBL" id="MDG3002884.1"/>
    </source>
</evidence>
<dbReference type="GO" id="GO:0004519">
    <property type="term" value="F:endonuclease activity"/>
    <property type="evidence" value="ECO:0007669"/>
    <property type="project" value="UniProtKB-KW"/>
</dbReference>
<dbReference type="EMBL" id="JARRAG010000001">
    <property type="protein sequence ID" value="MDG3002884.1"/>
    <property type="molecule type" value="Genomic_DNA"/>
</dbReference>
<keyword evidence="2" id="KW-0540">Nuclease</keyword>
<evidence type="ECO:0000259" key="1">
    <source>
        <dbReference type="Pfam" id="PF05685"/>
    </source>
</evidence>
<dbReference type="RefSeq" id="WP_277859244.1">
    <property type="nucleotide sequence ID" value="NZ_JARRAG010000001.1"/>
</dbReference>
<sequence>MSVELETEFQTVQDVIDQVGGVPPSRIRMKPTPGSATEADAIALHEKKRALCELVDGVLVEKGMGYVESLIAGAIYAMIRGFVRARKLGVASVADGPYLIAPGLILIPDVAFVSWERCPGGRVSRRAVAEVVPDLAVEVLSASNTRAEMDRKRQAYFDAGTSSVWMVSTHERTIAIYDRGIDEPRKYGEGDVIELQEILPGFRLSLAELFGELDEIEGVPPTP</sequence>
<feature type="domain" description="Putative restriction endonuclease" evidence="1">
    <location>
        <begin position="49"/>
        <end position="206"/>
    </location>
</feature>
<name>A0ABT6F647_9BACT</name>
<dbReference type="InterPro" id="IPR011335">
    <property type="entry name" value="Restrct_endonuc-II-like"/>
</dbReference>
<keyword evidence="2" id="KW-0378">Hydrolase</keyword>
<protein>
    <submittedName>
        <fullName evidence="2">Uma2 family endonuclease</fullName>
    </submittedName>
</protein>
<dbReference type="InterPro" id="IPR008538">
    <property type="entry name" value="Uma2"/>
</dbReference>